<evidence type="ECO:0000256" key="4">
    <source>
        <dbReference type="ARBA" id="ARBA00022842"/>
    </source>
</evidence>
<sequence length="177" mass="19735">MISRPECDSEALRRPFVPRAPAAMRQMAGLADVADSRPAARVLCVDGQGRVLLLRWHDHVSDVVFWEPPGGGIEPGETPLEAARRELAEETGLPGDNVLDQWIPVERDYHWLGVHYIKTEPFFLARYDGTPDVASAELTPEEHGTYRGHAWHSRAELAALPEPVEPPNLLTILDHLL</sequence>
<dbReference type="InterPro" id="IPR020476">
    <property type="entry name" value="Nudix_hydrolase"/>
</dbReference>
<comment type="caution">
    <text evidence="7">The sequence shown here is derived from an EMBL/GenBank/DDBJ whole genome shotgun (WGS) entry which is preliminary data.</text>
</comment>
<accession>A0A919QHD7</accession>
<dbReference type="PANTHER" id="PTHR43046:SF12">
    <property type="entry name" value="GDP-MANNOSE MANNOSYL HYDROLASE"/>
    <property type="match status" value="1"/>
</dbReference>
<dbReference type="PROSITE" id="PS00893">
    <property type="entry name" value="NUDIX_BOX"/>
    <property type="match status" value="1"/>
</dbReference>
<dbReference type="PROSITE" id="PS51462">
    <property type="entry name" value="NUDIX"/>
    <property type="match status" value="1"/>
</dbReference>
<comment type="cofactor">
    <cofactor evidence="1">
        <name>Mg(2+)</name>
        <dbReference type="ChEBI" id="CHEBI:18420"/>
    </cofactor>
</comment>
<dbReference type="SUPFAM" id="SSF55811">
    <property type="entry name" value="Nudix"/>
    <property type="match status" value="1"/>
</dbReference>
<dbReference type="Gene3D" id="3.90.79.10">
    <property type="entry name" value="Nucleoside Triphosphate Pyrophosphohydrolase"/>
    <property type="match status" value="1"/>
</dbReference>
<keyword evidence="3 5" id="KW-0378">Hydrolase</keyword>
<organism evidence="7 8">
    <name type="scientific">Acrocarpospora phusangensis</name>
    <dbReference type="NCBI Taxonomy" id="1070424"/>
    <lineage>
        <taxon>Bacteria</taxon>
        <taxon>Bacillati</taxon>
        <taxon>Actinomycetota</taxon>
        <taxon>Actinomycetes</taxon>
        <taxon>Streptosporangiales</taxon>
        <taxon>Streptosporangiaceae</taxon>
        <taxon>Acrocarpospora</taxon>
    </lineage>
</organism>
<name>A0A919QHD7_9ACTN</name>
<evidence type="ECO:0000259" key="6">
    <source>
        <dbReference type="PROSITE" id="PS51462"/>
    </source>
</evidence>
<dbReference type="EMBL" id="BOOA01000055">
    <property type="protein sequence ID" value="GIH27435.1"/>
    <property type="molecule type" value="Genomic_DNA"/>
</dbReference>
<dbReference type="InterPro" id="IPR015797">
    <property type="entry name" value="NUDIX_hydrolase-like_dom_sf"/>
</dbReference>
<comment type="similarity">
    <text evidence="2 5">Belongs to the Nudix hydrolase family.</text>
</comment>
<evidence type="ECO:0000256" key="1">
    <source>
        <dbReference type="ARBA" id="ARBA00001946"/>
    </source>
</evidence>
<dbReference type="CDD" id="cd04685">
    <property type="entry name" value="NUDIX_Hydrolase"/>
    <property type="match status" value="1"/>
</dbReference>
<dbReference type="InterPro" id="IPR000086">
    <property type="entry name" value="NUDIX_hydrolase_dom"/>
</dbReference>
<evidence type="ECO:0000256" key="3">
    <source>
        <dbReference type="ARBA" id="ARBA00022801"/>
    </source>
</evidence>
<dbReference type="Proteomes" id="UP000640052">
    <property type="component" value="Unassembled WGS sequence"/>
</dbReference>
<feature type="domain" description="Nudix hydrolase" evidence="6">
    <location>
        <begin position="35"/>
        <end position="176"/>
    </location>
</feature>
<evidence type="ECO:0000313" key="8">
    <source>
        <dbReference type="Proteomes" id="UP000640052"/>
    </source>
</evidence>
<proteinExistence type="inferred from homology"/>
<keyword evidence="8" id="KW-1185">Reference proteome</keyword>
<dbReference type="GO" id="GO:0016787">
    <property type="term" value="F:hydrolase activity"/>
    <property type="evidence" value="ECO:0007669"/>
    <property type="project" value="UniProtKB-KW"/>
</dbReference>
<dbReference type="PRINTS" id="PR00502">
    <property type="entry name" value="NUDIXFAMILY"/>
</dbReference>
<evidence type="ECO:0000313" key="7">
    <source>
        <dbReference type="EMBL" id="GIH27435.1"/>
    </source>
</evidence>
<dbReference type="Pfam" id="PF00293">
    <property type="entry name" value="NUDIX"/>
    <property type="match status" value="1"/>
</dbReference>
<gene>
    <name evidence="7" type="ORF">Aph01nite_57450</name>
</gene>
<dbReference type="InterPro" id="IPR020084">
    <property type="entry name" value="NUDIX_hydrolase_CS"/>
</dbReference>
<dbReference type="AlphaFoldDB" id="A0A919QHD7"/>
<dbReference type="PANTHER" id="PTHR43046">
    <property type="entry name" value="GDP-MANNOSE MANNOSYL HYDROLASE"/>
    <property type="match status" value="1"/>
</dbReference>
<keyword evidence="4" id="KW-0460">Magnesium</keyword>
<reference evidence="7" key="1">
    <citation type="submission" date="2021-01" db="EMBL/GenBank/DDBJ databases">
        <title>Whole genome shotgun sequence of Acrocarpospora phusangensis NBRC 108782.</title>
        <authorList>
            <person name="Komaki H."/>
            <person name="Tamura T."/>
        </authorList>
    </citation>
    <scope>NUCLEOTIDE SEQUENCE</scope>
    <source>
        <strain evidence="7">NBRC 108782</strain>
    </source>
</reference>
<evidence type="ECO:0000256" key="5">
    <source>
        <dbReference type="RuleBase" id="RU003476"/>
    </source>
</evidence>
<protein>
    <recommendedName>
        <fullName evidence="6">Nudix hydrolase domain-containing protein</fullName>
    </recommendedName>
</protein>
<evidence type="ECO:0000256" key="2">
    <source>
        <dbReference type="ARBA" id="ARBA00005582"/>
    </source>
</evidence>